<feature type="chain" id="PRO_5046144186" description="DUF11 domain-containing protein" evidence="2">
    <location>
        <begin position="33"/>
        <end position="426"/>
    </location>
</feature>
<feature type="domain" description="DUF11" evidence="3">
    <location>
        <begin position="278"/>
        <end position="390"/>
    </location>
</feature>
<dbReference type="Gene3D" id="2.60.40.10">
    <property type="entry name" value="Immunoglobulins"/>
    <property type="match status" value="1"/>
</dbReference>
<dbReference type="Proteomes" id="UP001500192">
    <property type="component" value="Unassembled WGS sequence"/>
</dbReference>
<dbReference type="InterPro" id="IPR011047">
    <property type="entry name" value="Quinoprotein_ADH-like_sf"/>
</dbReference>
<keyword evidence="1" id="KW-1133">Transmembrane helix</keyword>
<accession>A0ABP8VJM9</accession>
<keyword evidence="2" id="KW-0732">Signal</keyword>
<protein>
    <recommendedName>
        <fullName evidence="7">DUF11 domain-containing protein</fullName>
    </recommendedName>
</protein>
<keyword evidence="1" id="KW-0472">Membrane</keyword>
<organism evidence="5 6">
    <name type="scientific">Amycolatopsis dongchuanensis</name>
    <dbReference type="NCBI Taxonomy" id="1070866"/>
    <lineage>
        <taxon>Bacteria</taxon>
        <taxon>Bacillati</taxon>
        <taxon>Actinomycetota</taxon>
        <taxon>Actinomycetes</taxon>
        <taxon>Pseudonocardiales</taxon>
        <taxon>Pseudonocardiaceae</taxon>
        <taxon>Amycolatopsis</taxon>
    </lineage>
</organism>
<dbReference type="InterPro" id="IPR054215">
    <property type="entry name" value="DUF6923"/>
</dbReference>
<dbReference type="InterPro" id="IPR001434">
    <property type="entry name" value="OmcB-like_DUF11"/>
</dbReference>
<reference evidence="6" key="1">
    <citation type="journal article" date="2019" name="Int. J. Syst. Evol. Microbiol.">
        <title>The Global Catalogue of Microorganisms (GCM) 10K type strain sequencing project: providing services to taxonomists for standard genome sequencing and annotation.</title>
        <authorList>
            <consortium name="The Broad Institute Genomics Platform"/>
            <consortium name="The Broad Institute Genome Sequencing Center for Infectious Disease"/>
            <person name="Wu L."/>
            <person name="Ma J."/>
        </authorList>
    </citation>
    <scope>NUCLEOTIDE SEQUENCE [LARGE SCALE GENOMIC DNA]</scope>
    <source>
        <strain evidence="6">JCM 18054</strain>
    </source>
</reference>
<evidence type="ECO:0000259" key="4">
    <source>
        <dbReference type="Pfam" id="PF21959"/>
    </source>
</evidence>
<dbReference type="InterPro" id="IPR047589">
    <property type="entry name" value="DUF11_rpt"/>
</dbReference>
<dbReference type="SUPFAM" id="SSF50998">
    <property type="entry name" value="Quinoprotein alcohol dehydrogenase-like"/>
    <property type="match status" value="1"/>
</dbReference>
<dbReference type="EMBL" id="BAABIB010000135">
    <property type="protein sequence ID" value="GAA4663956.1"/>
    <property type="molecule type" value="Genomic_DNA"/>
</dbReference>
<sequence length="426" mass="42660">MVATTLRRTGLLALTAAALGGSFAFGAGTASAATPFDCTGQVFLGQRVNLSSAQFFAGSFGSGNISFTKVGAPAQVDYNAIGFNTKDNYVYGIGGSQSAPNLVRIDSTGAVTTLPTPAGLPSVLTLTDGNRNGWNVGVFDDQGYLYIASSAHPALFVIDVAANRLVRTVNLTAPPNTGDITYAAGYFWGGLADGSVSRINPTTGVTDVFPGAMPAGGYGGAFTYGNGDLGFYANAGVLNRVAVANPGSASPTFTFISSQTGPSSSANDATSCAAPATDLSIVKAGPAQVEQGGTVSYTLTVRNNGAGASSGYTVTDQIPAGLTNVTTGSPGCKVTGSTLTCTGGALAVGDVAFIEVSGTADGTVRTLQNAATVRGNEQDPNPVNDTSNTVVTEVNVPLVSAAVGAGALGLFGGGWALRRRTRRATA</sequence>
<dbReference type="RefSeq" id="WP_346056063.1">
    <property type="nucleotide sequence ID" value="NZ_BAABIB010000135.1"/>
</dbReference>
<feature type="signal peptide" evidence="2">
    <location>
        <begin position="1"/>
        <end position="32"/>
    </location>
</feature>
<evidence type="ECO:0008006" key="7">
    <source>
        <dbReference type="Google" id="ProtNLM"/>
    </source>
</evidence>
<evidence type="ECO:0000313" key="6">
    <source>
        <dbReference type="Proteomes" id="UP001500192"/>
    </source>
</evidence>
<dbReference type="InterPro" id="IPR013783">
    <property type="entry name" value="Ig-like_fold"/>
</dbReference>
<proteinExistence type="predicted"/>
<gene>
    <name evidence="5" type="ORF">GCM10023214_66020</name>
</gene>
<dbReference type="NCBIfam" id="TIGR01451">
    <property type="entry name" value="B_ant_repeat"/>
    <property type="match status" value="1"/>
</dbReference>
<feature type="transmembrane region" description="Helical" evidence="1">
    <location>
        <begin position="396"/>
        <end position="417"/>
    </location>
</feature>
<keyword evidence="6" id="KW-1185">Reference proteome</keyword>
<keyword evidence="1" id="KW-0812">Transmembrane</keyword>
<comment type="caution">
    <text evidence="5">The sequence shown here is derived from an EMBL/GenBank/DDBJ whole genome shotgun (WGS) entry which is preliminary data.</text>
</comment>
<dbReference type="Pfam" id="PF21959">
    <property type="entry name" value="DUF6923"/>
    <property type="match status" value="1"/>
</dbReference>
<evidence type="ECO:0000256" key="2">
    <source>
        <dbReference type="SAM" id="SignalP"/>
    </source>
</evidence>
<evidence type="ECO:0000256" key="1">
    <source>
        <dbReference type="SAM" id="Phobius"/>
    </source>
</evidence>
<feature type="domain" description="DUF6923" evidence="4">
    <location>
        <begin position="43"/>
        <end position="273"/>
    </location>
</feature>
<dbReference type="Pfam" id="PF01345">
    <property type="entry name" value="DUF11"/>
    <property type="match status" value="1"/>
</dbReference>
<evidence type="ECO:0000313" key="5">
    <source>
        <dbReference type="EMBL" id="GAA4663956.1"/>
    </source>
</evidence>
<name>A0ABP8VJM9_9PSEU</name>
<evidence type="ECO:0000259" key="3">
    <source>
        <dbReference type="Pfam" id="PF01345"/>
    </source>
</evidence>